<dbReference type="GO" id="GO:0046872">
    <property type="term" value="F:metal ion binding"/>
    <property type="evidence" value="ECO:0007669"/>
    <property type="project" value="UniProtKB-KW"/>
</dbReference>
<dbReference type="PANTHER" id="PTHR22726:SF1">
    <property type="entry name" value="METALLOENDOPEPTIDASE OMA1, MITOCHONDRIAL"/>
    <property type="match status" value="1"/>
</dbReference>
<dbReference type="KEGG" id="ssin:G7078_08610"/>
<keyword evidence="2" id="KW-0479">Metal-binding</keyword>
<dbReference type="Gene3D" id="3.30.2010.10">
    <property type="entry name" value="Metalloproteases ('zincins'), catalytic domain"/>
    <property type="match status" value="1"/>
</dbReference>
<evidence type="ECO:0000256" key="1">
    <source>
        <dbReference type="ARBA" id="ARBA00022670"/>
    </source>
</evidence>
<proteinExistence type="inferred from homology"/>
<keyword evidence="5 6" id="KW-0482">Metalloprotease</keyword>
<protein>
    <submittedName>
        <fullName evidence="10">M48 family metalloprotease</fullName>
    </submittedName>
</protein>
<name>A0A6G7ZPB5_9SPHN</name>
<organism evidence="10 11">
    <name type="scientific">Sphingomonas sinipercae</name>
    <dbReference type="NCBI Taxonomy" id="2714944"/>
    <lineage>
        <taxon>Bacteria</taxon>
        <taxon>Pseudomonadati</taxon>
        <taxon>Pseudomonadota</taxon>
        <taxon>Alphaproteobacteria</taxon>
        <taxon>Sphingomonadales</taxon>
        <taxon>Sphingomonadaceae</taxon>
        <taxon>Sphingomonas</taxon>
    </lineage>
</organism>
<feature type="signal peptide" evidence="8">
    <location>
        <begin position="1"/>
        <end position="22"/>
    </location>
</feature>
<dbReference type="InterPro" id="IPR051156">
    <property type="entry name" value="Mito/Outer_Membr_Metalloprot"/>
</dbReference>
<dbReference type="EMBL" id="CP049871">
    <property type="protein sequence ID" value="QIL02837.1"/>
    <property type="molecule type" value="Genomic_DNA"/>
</dbReference>
<evidence type="ECO:0000256" key="6">
    <source>
        <dbReference type="RuleBase" id="RU003983"/>
    </source>
</evidence>
<dbReference type="Proteomes" id="UP000502502">
    <property type="component" value="Chromosome"/>
</dbReference>
<evidence type="ECO:0000313" key="10">
    <source>
        <dbReference type="EMBL" id="QIL02837.1"/>
    </source>
</evidence>
<dbReference type="GO" id="GO:0016020">
    <property type="term" value="C:membrane"/>
    <property type="evidence" value="ECO:0007669"/>
    <property type="project" value="TreeGrafter"/>
</dbReference>
<dbReference type="PANTHER" id="PTHR22726">
    <property type="entry name" value="METALLOENDOPEPTIDASE OMA1"/>
    <property type="match status" value="1"/>
</dbReference>
<dbReference type="CDD" id="cd07324">
    <property type="entry name" value="M48C_Oma1-like"/>
    <property type="match status" value="1"/>
</dbReference>
<accession>A0A6G7ZPB5</accession>
<dbReference type="Pfam" id="PF01435">
    <property type="entry name" value="Peptidase_M48"/>
    <property type="match status" value="1"/>
</dbReference>
<keyword evidence="8" id="KW-0732">Signal</keyword>
<keyword evidence="11" id="KW-1185">Reference proteome</keyword>
<evidence type="ECO:0000256" key="3">
    <source>
        <dbReference type="ARBA" id="ARBA00022801"/>
    </source>
</evidence>
<dbReference type="GO" id="GO:0051603">
    <property type="term" value="P:proteolysis involved in protein catabolic process"/>
    <property type="evidence" value="ECO:0007669"/>
    <property type="project" value="TreeGrafter"/>
</dbReference>
<dbReference type="InterPro" id="IPR001915">
    <property type="entry name" value="Peptidase_M48"/>
</dbReference>
<evidence type="ECO:0000259" key="9">
    <source>
        <dbReference type="Pfam" id="PF01435"/>
    </source>
</evidence>
<evidence type="ECO:0000256" key="4">
    <source>
        <dbReference type="ARBA" id="ARBA00022833"/>
    </source>
</evidence>
<evidence type="ECO:0000256" key="2">
    <source>
        <dbReference type="ARBA" id="ARBA00022723"/>
    </source>
</evidence>
<evidence type="ECO:0000313" key="11">
    <source>
        <dbReference type="Proteomes" id="UP000502502"/>
    </source>
</evidence>
<comment type="cofactor">
    <cofactor evidence="6">
        <name>Zn(2+)</name>
        <dbReference type="ChEBI" id="CHEBI:29105"/>
    </cofactor>
    <text evidence="6">Binds 1 zinc ion per subunit.</text>
</comment>
<sequence>MRKAFLLATGAVVALTSTAVTAQYASRPLDPRYVAEAQRDHPKLVAEFGGAETGARAAYVDSVGRKVGAYSGVPNPSLRFTVLNSAVENAFTVPGGYVYITRQLLGLMDDESQLAFALGHEIGHVAAQHAQQREAASRRNSIGSILGVLLGSVVGGSFGNYVAQRSQLSAQLQTLSFSRDQEYQSDTLGIRYMTQAGYDPAGAGGILAAIGRATALEARVQGQDSRQLPEWASTHPLTQNRLQRATAEAQRTRRLGTGLRNRDQFLSQIDGVYVDDDPEQGIIDGRTFTHPDLRIQFAVPVGYLMQNGTREVSIKGSAGQAQFSGGATRAPLNPTSAPS</sequence>
<feature type="domain" description="Peptidase M48" evidence="9">
    <location>
        <begin position="56"/>
        <end position="247"/>
    </location>
</feature>
<reference evidence="10 11" key="1">
    <citation type="submission" date="2020-03" db="EMBL/GenBank/DDBJ databases">
        <title>Sphingomonas sp. nov., isolated from fish.</title>
        <authorList>
            <person name="Hyun D.-W."/>
            <person name="Bae J.-W."/>
        </authorList>
    </citation>
    <scope>NUCLEOTIDE SEQUENCE [LARGE SCALE GENOMIC DNA]</scope>
    <source>
        <strain evidence="10 11">HDW15C</strain>
    </source>
</reference>
<comment type="similarity">
    <text evidence="6">Belongs to the peptidase M48 family.</text>
</comment>
<evidence type="ECO:0000256" key="7">
    <source>
        <dbReference type="SAM" id="MobiDB-lite"/>
    </source>
</evidence>
<dbReference type="GO" id="GO:0004222">
    <property type="term" value="F:metalloendopeptidase activity"/>
    <property type="evidence" value="ECO:0007669"/>
    <property type="project" value="InterPro"/>
</dbReference>
<feature type="region of interest" description="Disordered" evidence="7">
    <location>
        <begin position="319"/>
        <end position="339"/>
    </location>
</feature>
<keyword evidence="4 6" id="KW-0862">Zinc</keyword>
<dbReference type="RefSeq" id="WP_166095076.1">
    <property type="nucleotide sequence ID" value="NZ_CP049871.1"/>
</dbReference>
<keyword evidence="3 6" id="KW-0378">Hydrolase</keyword>
<dbReference type="AlphaFoldDB" id="A0A6G7ZPB5"/>
<feature type="chain" id="PRO_5026019858" evidence="8">
    <location>
        <begin position="23"/>
        <end position="339"/>
    </location>
</feature>
<evidence type="ECO:0000256" key="8">
    <source>
        <dbReference type="SAM" id="SignalP"/>
    </source>
</evidence>
<evidence type="ECO:0000256" key="5">
    <source>
        <dbReference type="ARBA" id="ARBA00023049"/>
    </source>
</evidence>
<gene>
    <name evidence="10" type="ORF">G7078_08610</name>
</gene>
<keyword evidence="1 6" id="KW-0645">Protease</keyword>